<comment type="caution">
    <text evidence="7">The sequence shown here is derived from an EMBL/GenBank/DDBJ whole genome shotgun (WGS) entry which is preliminary data.</text>
</comment>
<reference evidence="7 8" key="1">
    <citation type="submission" date="2015-12" db="EMBL/GenBank/DDBJ databases">
        <title>Genome sequence of Streptomyces sp. G25.</title>
        <authorList>
            <person name="Poehlein A."/>
            <person name="Roettig A."/>
            <person name="Hiessl S."/>
            <person name="Hauschild P."/>
            <person name="Schauer J."/>
            <person name="Madkour M.H."/>
            <person name="Al-Ansari A.M."/>
            <person name="Almakishah N.H."/>
            <person name="Steinbuechel A."/>
            <person name="Daniel R."/>
        </authorList>
    </citation>
    <scope>NUCLEOTIDE SEQUENCE [LARGE SCALE GENOMIC DNA]</scope>
    <source>
        <strain evidence="8">G25(2015)</strain>
    </source>
</reference>
<dbReference type="AlphaFoldDB" id="A0A177HI59"/>
<evidence type="ECO:0000256" key="2">
    <source>
        <dbReference type="ARBA" id="ARBA00022448"/>
    </source>
</evidence>
<organism evidence="7 8">
    <name type="scientific">Streptomyces jeddahensis</name>
    <dbReference type="NCBI Taxonomy" id="1716141"/>
    <lineage>
        <taxon>Bacteria</taxon>
        <taxon>Bacillati</taxon>
        <taxon>Actinomycetota</taxon>
        <taxon>Actinomycetes</taxon>
        <taxon>Kitasatosporales</taxon>
        <taxon>Streptomycetaceae</taxon>
        <taxon>Streptomyces</taxon>
    </lineage>
</organism>
<dbReference type="InterPro" id="IPR052156">
    <property type="entry name" value="BCAA_Transport_ATP-bd_LivF"/>
</dbReference>
<dbReference type="RefSeq" id="WP_067284690.1">
    <property type="nucleotide sequence ID" value="NZ_LOHS01000164.1"/>
</dbReference>
<dbReference type="PANTHER" id="PTHR43820:SF4">
    <property type="entry name" value="HIGH-AFFINITY BRANCHED-CHAIN AMINO ACID TRANSPORT ATP-BINDING PROTEIN LIVF"/>
    <property type="match status" value="1"/>
</dbReference>
<evidence type="ECO:0000313" key="8">
    <source>
        <dbReference type="Proteomes" id="UP000077381"/>
    </source>
</evidence>
<dbReference type="SUPFAM" id="SSF52540">
    <property type="entry name" value="P-loop containing nucleoside triphosphate hydrolases"/>
    <property type="match status" value="1"/>
</dbReference>
<dbReference type="PROSITE" id="PS50893">
    <property type="entry name" value="ABC_TRANSPORTER_2"/>
    <property type="match status" value="1"/>
</dbReference>
<dbReference type="InterPro" id="IPR003593">
    <property type="entry name" value="AAA+_ATPase"/>
</dbReference>
<evidence type="ECO:0000256" key="3">
    <source>
        <dbReference type="ARBA" id="ARBA00022741"/>
    </source>
</evidence>
<dbReference type="GO" id="GO:0005524">
    <property type="term" value="F:ATP binding"/>
    <property type="evidence" value="ECO:0007669"/>
    <property type="project" value="UniProtKB-KW"/>
</dbReference>
<dbReference type="InterPro" id="IPR003439">
    <property type="entry name" value="ABC_transporter-like_ATP-bd"/>
</dbReference>
<proteinExistence type="inferred from homology"/>
<dbReference type="GO" id="GO:0015658">
    <property type="term" value="F:branched-chain amino acid transmembrane transporter activity"/>
    <property type="evidence" value="ECO:0007669"/>
    <property type="project" value="TreeGrafter"/>
</dbReference>
<dbReference type="GO" id="GO:0015807">
    <property type="term" value="P:L-amino acid transport"/>
    <property type="evidence" value="ECO:0007669"/>
    <property type="project" value="TreeGrafter"/>
</dbReference>
<dbReference type="Gene3D" id="3.40.50.300">
    <property type="entry name" value="P-loop containing nucleotide triphosphate hydrolases"/>
    <property type="match status" value="1"/>
</dbReference>
<evidence type="ECO:0000259" key="6">
    <source>
        <dbReference type="PROSITE" id="PS50893"/>
    </source>
</evidence>
<evidence type="ECO:0000256" key="5">
    <source>
        <dbReference type="ARBA" id="ARBA00022970"/>
    </source>
</evidence>
<dbReference type="InterPro" id="IPR027417">
    <property type="entry name" value="P-loop_NTPase"/>
</dbReference>
<keyword evidence="8" id="KW-1185">Reference proteome</keyword>
<gene>
    <name evidence="7" type="primary">livF_7</name>
    <name evidence="7" type="ORF">STSP_67190</name>
</gene>
<evidence type="ECO:0000313" key="7">
    <source>
        <dbReference type="EMBL" id="OAH09954.1"/>
    </source>
</evidence>
<keyword evidence="3" id="KW-0547">Nucleotide-binding</keyword>
<evidence type="ECO:0000256" key="1">
    <source>
        <dbReference type="ARBA" id="ARBA00005417"/>
    </source>
</evidence>
<dbReference type="PROSITE" id="PS00211">
    <property type="entry name" value="ABC_TRANSPORTER_1"/>
    <property type="match status" value="1"/>
</dbReference>
<comment type="similarity">
    <text evidence="1">Belongs to the ABC transporter superfamily.</text>
</comment>
<keyword evidence="5" id="KW-0029">Amino-acid transport</keyword>
<dbReference type="PATRIC" id="fig|1716141.3.peg.7098"/>
<dbReference type="Pfam" id="PF00005">
    <property type="entry name" value="ABC_tran"/>
    <property type="match status" value="1"/>
</dbReference>
<dbReference type="PANTHER" id="PTHR43820">
    <property type="entry name" value="HIGH-AFFINITY BRANCHED-CHAIN AMINO ACID TRANSPORT ATP-BINDING PROTEIN LIVF"/>
    <property type="match status" value="1"/>
</dbReference>
<dbReference type="InterPro" id="IPR017871">
    <property type="entry name" value="ABC_transporter-like_CS"/>
</dbReference>
<dbReference type="STRING" id="1716141.STSP_67190"/>
<sequence length="236" mass="24784">MSTPVLEVAGLTAGYDGAPVVRDLGITVGAGEVVALLGANGAGKTTTLKAVSGLLRPSAGTITFTGTLLDQVPAAARARRGIAHVPEGRGIFSGLTVAEHLRLRHRGERLDEEAAYAYFPVLTRLRDRKAGLLSGGEQQMLALGRALARRPKLLLLDELSLGLAPVIVEELLPVVRRFADDSGCGVLLVEQHVGLALEVADRGCVLSHGELTVQATARELRADRSRIVAGYLGESS</sequence>
<protein>
    <submittedName>
        <fullName evidence="7">High-affinity branched-chain amino acid transport ATP-binding protein LivF</fullName>
    </submittedName>
</protein>
<dbReference type="Proteomes" id="UP000077381">
    <property type="component" value="Unassembled WGS sequence"/>
</dbReference>
<keyword evidence="2" id="KW-0813">Transport</keyword>
<accession>A0A177HI59</accession>
<feature type="domain" description="ABC transporter" evidence="6">
    <location>
        <begin position="6"/>
        <end position="233"/>
    </location>
</feature>
<dbReference type="SMART" id="SM00382">
    <property type="entry name" value="AAA"/>
    <property type="match status" value="1"/>
</dbReference>
<dbReference type="OrthoDB" id="9776369at2"/>
<evidence type="ECO:0000256" key="4">
    <source>
        <dbReference type="ARBA" id="ARBA00022840"/>
    </source>
</evidence>
<dbReference type="EMBL" id="LOHS01000164">
    <property type="protein sequence ID" value="OAH09954.1"/>
    <property type="molecule type" value="Genomic_DNA"/>
</dbReference>
<name>A0A177HI59_9ACTN</name>
<dbReference type="GO" id="GO:0016887">
    <property type="term" value="F:ATP hydrolysis activity"/>
    <property type="evidence" value="ECO:0007669"/>
    <property type="project" value="InterPro"/>
</dbReference>
<keyword evidence="4 7" id="KW-0067">ATP-binding</keyword>